<evidence type="ECO:0000313" key="2">
    <source>
        <dbReference type="EMBL" id="SKB47234.1"/>
    </source>
</evidence>
<name>A0A1T5BIX0_9SPHI</name>
<sequence>MILKMLSCVFFLFLSTHLLSQNRVFEDLDGNRISKEDFFNIIHNSGNLYAYKALHDTVITFLYAGSRDFEGKLLEGDFQALKKLYHSNEKGFPIIIQYFPGVDDCSQHFISRRQEMIRFLKDKDRKIAKGKKNLFSVYKSNKGIEILSEQLKWRPDKSNLIEHLFFPYHFPCGSYVVVNEKGSYRGYFGEYGANQILEDYKILKLD</sequence>
<dbReference type="OrthoDB" id="823362at2"/>
<gene>
    <name evidence="2" type="ORF">SAMN05660841_00732</name>
</gene>
<evidence type="ECO:0000313" key="3">
    <source>
        <dbReference type="Proteomes" id="UP000190150"/>
    </source>
</evidence>
<accession>A0A1T5BIX0</accession>
<organism evidence="2 3">
    <name type="scientific">Sphingobacterium nematocida</name>
    <dbReference type="NCBI Taxonomy" id="1513896"/>
    <lineage>
        <taxon>Bacteria</taxon>
        <taxon>Pseudomonadati</taxon>
        <taxon>Bacteroidota</taxon>
        <taxon>Sphingobacteriia</taxon>
        <taxon>Sphingobacteriales</taxon>
        <taxon>Sphingobacteriaceae</taxon>
        <taxon>Sphingobacterium</taxon>
    </lineage>
</organism>
<dbReference type="AlphaFoldDB" id="A0A1T5BIX0"/>
<reference evidence="3" key="1">
    <citation type="submission" date="2017-02" db="EMBL/GenBank/DDBJ databases">
        <authorList>
            <person name="Varghese N."/>
            <person name="Submissions S."/>
        </authorList>
    </citation>
    <scope>NUCLEOTIDE SEQUENCE [LARGE SCALE GENOMIC DNA]</scope>
    <source>
        <strain evidence="3">DSM 24091</strain>
    </source>
</reference>
<proteinExistence type="predicted"/>
<keyword evidence="3" id="KW-1185">Reference proteome</keyword>
<feature type="chain" id="PRO_5012323621" evidence="1">
    <location>
        <begin position="21"/>
        <end position="206"/>
    </location>
</feature>
<evidence type="ECO:0000256" key="1">
    <source>
        <dbReference type="SAM" id="SignalP"/>
    </source>
</evidence>
<protein>
    <submittedName>
        <fullName evidence="2">Uncharacterized protein</fullName>
    </submittedName>
</protein>
<dbReference type="EMBL" id="FUZF01000002">
    <property type="protein sequence ID" value="SKB47234.1"/>
    <property type="molecule type" value="Genomic_DNA"/>
</dbReference>
<dbReference type="Proteomes" id="UP000190150">
    <property type="component" value="Unassembled WGS sequence"/>
</dbReference>
<feature type="signal peptide" evidence="1">
    <location>
        <begin position="1"/>
        <end position="20"/>
    </location>
</feature>
<keyword evidence="1" id="KW-0732">Signal</keyword>